<dbReference type="InterPro" id="IPR043502">
    <property type="entry name" value="DNA/RNA_pol_sf"/>
</dbReference>
<protein>
    <recommendedName>
        <fullName evidence="4">Reverse transcriptase Ty1/copia-type domain-containing protein</fullName>
    </recommendedName>
</protein>
<evidence type="ECO:0000256" key="2">
    <source>
        <dbReference type="ARBA" id="ARBA00023128"/>
    </source>
</evidence>
<dbReference type="GO" id="GO:0005739">
    <property type="term" value="C:mitochondrion"/>
    <property type="evidence" value="ECO:0007669"/>
    <property type="project" value="UniProtKB-SubCell"/>
</dbReference>
<dbReference type="AlphaFoldDB" id="T0JUS0"/>
<dbReference type="EMBL" id="AMYD01004500">
    <property type="protein sequence ID" value="EQB43084.1"/>
    <property type="molecule type" value="Genomic_DNA"/>
</dbReference>
<dbReference type="PANTHER" id="PTHR11439">
    <property type="entry name" value="GAG-POL-RELATED RETROTRANSPOSON"/>
    <property type="match status" value="1"/>
</dbReference>
<comment type="caution">
    <text evidence="5">The sequence shown here is derived from an EMBL/GenBank/DDBJ whole genome shotgun (WGS) entry which is preliminary data.</text>
</comment>
<sequence>MGATEIDLIDDETDWEPVTFAFSASDLSQALGSEIHLPTTFRKWEAMEEGPLKSAIFDAMKTQVESLQGMECWQLEELPDGLKYLPGKWVYDKKVTADGRLDRVRARWVVCGNFQDKDSKTVYAAVANLIALRVFLLIVALKDLELHQVDVVTAFLNALVGDHDIFVAQPYGFDDRSGRFCRLKRALYGLRESPLLWHKQIVAVLKQSGFNPLPKEPCILINEDSVMILLYVDDMLIAAPNIEQVNNFKNNLRNFFQIKDLGEAQQFLGFEIIRHRKTRRLWISQAKYINNMLMEKGITGYNQVPCPPGDAWPPEITEQHKTPAEMYEYQSDLGKLWWIANGTRPDIATPTGRAARDQQHASEKHDKLLRSIQRYLCGSQQLALCLGGPGYSIDDLKLSAFCDASWSDCKRTGKSTAGYVVMCGGAPIAWKSALQSFVATSTYEAEWTNLMPGGKALLYIADLFKGMNVSVQLPLQVYTDSMNALNDCLSGKWSPKLRHVKIKHRWIIDNASNGDFKIDYVPTHEMVADGLTKPLVAEKHRDFVRMLGLSKPPTTDDKSQSRDDILGLNLN</sequence>
<dbReference type="STRING" id="1237896.T0JUS0"/>
<accession>T0JUS0</accession>
<dbReference type="InterPro" id="IPR013103">
    <property type="entry name" value="RVT_2"/>
</dbReference>
<proteinExistence type="predicted"/>
<reference evidence="6" key="1">
    <citation type="journal article" date="2013" name="Mol. Plant Microbe Interact.">
        <title>Global aspects of pacC regulation of pathogenicity genes in Colletotrichum gloeosporioides as revealed by transcriptome analysis.</title>
        <authorList>
            <person name="Alkan N."/>
            <person name="Meng X."/>
            <person name="Friedlander G."/>
            <person name="Reuveni E."/>
            <person name="Sukno S."/>
            <person name="Sherman A."/>
            <person name="Thon M."/>
            <person name="Fluhr R."/>
            <person name="Prusky D."/>
        </authorList>
    </citation>
    <scope>NUCLEOTIDE SEQUENCE [LARGE SCALE GENOMIC DNA]</scope>
    <source>
        <strain evidence="6">Cg-14</strain>
    </source>
</reference>
<dbReference type="Proteomes" id="UP000015530">
    <property type="component" value="Unassembled WGS sequence"/>
</dbReference>
<dbReference type="SUPFAM" id="SSF56672">
    <property type="entry name" value="DNA/RNA polymerases"/>
    <property type="match status" value="1"/>
</dbReference>
<dbReference type="CDD" id="cd09272">
    <property type="entry name" value="RNase_HI_RT_Ty1"/>
    <property type="match status" value="1"/>
</dbReference>
<dbReference type="HOGENOM" id="CLU_001650_21_3_1"/>
<evidence type="ECO:0000256" key="3">
    <source>
        <dbReference type="SAM" id="MobiDB-lite"/>
    </source>
</evidence>
<feature type="compositionally biased region" description="Basic and acidic residues" evidence="3">
    <location>
        <begin position="554"/>
        <end position="565"/>
    </location>
</feature>
<name>T0JUS0_COLGC</name>
<gene>
    <name evidence="5" type="ORF">CGLO_18321</name>
</gene>
<dbReference type="OMA" id="WWIANGT"/>
<organism evidence="5 6">
    <name type="scientific">Colletotrichum gloeosporioides (strain Cg-14)</name>
    <name type="common">Anthracnose fungus</name>
    <name type="synonym">Glomerella cingulata</name>
    <dbReference type="NCBI Taxonomy" id="1237896"/>
    <lineage>
        <taxon>Eukaryota</taxon>
        <taxon>Fungi</taxon>
        <taxon>Dikarya</taxon>
        <taxon>Ascomycota</taxon>
        <taxon>Pezizomycotina</taxon>
        <taxon>Sordariomycetes</taxon>
        <taxon>Hypocreomycetidae</taxon>
        <taxon>Glomerellales</taxon>
        <taxon>Glomerellaceae</taxon>
        <taxon>Colletotrichum</taxon>
        <taxon>Colletotrichum gloeosporioides species complex</taxon>
    </lineage>
</organism>
<dbReference type="OrthoDB" id="4849395at2759"/>
<evidence type="ECO:0000259" key="4">
    <source>
        <dbReference type="Pfam" id="PF07727"/>
    </source>
</evidence>
<feature type="domain" description="Reverse transcriptase Ty1/copia-type" evidence="4">
    <location>
        <begin position="71"/>
        <end position="307"/>
    </location>
</feature>
<dbReference type="Pfam" id="PF07727">
    <property type="entry name" value="RVT_2"/>
    <property type="match status" value="1"/>
</dbReference>
<feature type="region of interest" description="Disordered" evidence="3">
    <location>
        <begin position="548"/>
        <end position="571"/>
    </location>
</feature>
<evidence type="ECO:0000313" key="5">
    <source>
        <dbReference type="EMBL" id="EQB43084.1"/>
    </source>
</evidence>
<comment type="subcellular location">
    <subcellularLocation>
        <location evidence="1">Mitochondrion</location>
    </subcellularLocation>
</comment>
<keyword evidence="2" id="KW-0496">Mitochondrion</keyword>
<evidence type="ECO:0000313" key="6">
    <source>
        <dbReference type="Proteomes" id="UP000015530"/>
    </source>
</evidence>
<evidence type="ECO:0000256" key="1">
    <source>
        <dbReference type="ARBA" id="ARBA00004173"/>
    </source>
</evidence>
<dbReference type="PANTHER" id="PTHR11439:SF467">
    <property type="entry name" value="INTEGRASE CATALYTIC DOMAIN-CONTAINING PROTEIN"/>
    <property type="match status" value="1"/>
</dbReference>